<keyword evidence="3" id="KW-1185">Reference proteome</keyword>
<gene>
    <name evidence="2" type="ORF">BD310DRAFT_35295</name>
</gene>
<sequence>MSAAAAALAKLRLRLRSCAAAPCDARTHARCWRAYYNDCDRRSFVWCRRRQRGSLRLREIDARVVILLPCRRRQYKAGMVSAHETGDVGGHRRGPCAPTGRVRASRNMYTGAICPGYVRSYTFIYTSHDPQDSHRPRDIHVLHRSSQQAFCSSAVAAALIIARRIPSYIRPRSRAAWAQVPFCS</sequence>
<dbReference type="Proteomes" id="UP000292082">
    <property type="component" value="Unassembled WGS sequence"/>
</dbReference>
<dbReference type="AlphaFoldDB" id="A0A4Q9QE40"/>
<evidence type="ECO:0000313" key="3">
    <source>
        <dbReference type="Proteomes" id="UP000292082"/>
    </source>
</evidence>
<organism evidence="2 3">
    <name type="scientific">Dichomitus squalens</name>
    <dbReference type="NCBI Taxonomy" id="114155"/>
    <lineage>
        <taxon>Eukaryota</taxon>
        <taxon>Fungi</taxon>
        <taxon>Dikarya</taxon>
        <taxon>Basidiomycota</taxon>
        <taxon>Agaricomycotina</taxon>
        <taxon>Agaricomycetes</taxon>
        <taxon>Polyporales</taxon>
        <taxon>Polyporaceae</taxon>
        <taxon>Dichomitus</taxon>
    </lineage>
</organism>
<protein>
    <submittedName>
        <fullName evidence="2">Uncharacterized protein</fullName>
    </submittedName>
</protein>
<proteinExistence type="predicted"/>
<accession>A0A4Q9QE40</accession>
<feature type="chain" id="PRO_5020483905" evidence="1">
    <location>
        <begin position="21"/>
        <end position="184"/>
    </location>
</feature>
<keyword evidence="1" id="KW-0732">Signal</keyword>
<evidence type="ECO:0000256" key="1">
    <source>
        <dbReference type="SAM" id="SignalP"/>
    </source>
</evidence>
<dbReference type="EMBL" id="ML145084">
    <property type="protein sequence ID" value="TBU65975.1"/>
    <property type="molecule type" value="Genomic_DNA"/>
</dbReference>
<feature type="signal peptide" evidence="1">
    <location>
        <begin position="1"/>
        <end position="20"/>
    </location>
</feature>
<reference evidence="2 3" key="1">
    <citation type="submission" date="2019-01" db="EMBL/GenBank/DDBJ databases">
        <title>Draft genome sequences of three monokaryotic isolates of the white-rot basidiomycete fungus Dichomitus squalens.</title>
        <authorList>
            <consortium name="DOE Joint Genome Institute"/>
            <person name="Lopez S.C."/>
            <person name="Andreopoulos B."/>
            <person name="Pangilinan J."/>
            <person name="Lipzen A."/>
            <person name="Riley R."/>
            <person name="Ahrendt S."/>
            <person name="Ng V."/>
            <person name="Barry K."/>
            <person name="Daum C."/>
            <person name="Grigoriev I.V."/>
            <person name="Hilden K.S."/>
            <person name="Makela M.R."/>
            <person name="de Vries R.P."/>
        </authorList>
    </citation>
    <scope>NUCLEOTIDE SEQUENCE [LARGE SCALE GENOMIC DNA]</scope>
    <source>
        <strain evidence="2 3">CBS 464.89</strain>
    </source>
</reference>
<evidence type="ECO:0000313" key="2">
    <source>
        <dbReference type="EMBL" id="TBU65975.1"/>
    </source>
</evidence>
<name>A0A4Q9QE40_9APHY</name>